<proteinExistence type="predicted"/>
<keyword evidence="2" id="KW-1185">Reference proteome</keyword>
<gene>
    <name evidence="1" type="ORF">WN55_01547</name>
</gene>
<dbReference type="EMBL" id="KQ434899">
    <property type="protein sequence ID" value="KZC10848.1"/>
    <property type="molecule type" value="Genomic_DNA"/>
</dbReference>
<reference evidence="1 2" key="1">
    <citation type="submission" date="2015-07" db="EMBL/GenBank/DDBJ databases">
        <title>The genome of Dufourea novaeangliae.</title>
        <authorList>
            <person name="Pan H."/>
            <person name="Kapheim K."/>
        </authorList>
    </citation>
    <scope>NUCLEOTIDE SEQUENCE [LARGE SCALE GENOMIC DNA]</scope>
    <source>
        <strain evidence="1">0120121106</strain>
        <tissue evidence="1">Whole body</tissue>
    </source>
</reference>
<evidence type="ECO:0000313" key="1">
    <source>
        <dbReference type="EMBL" id="KZC10848.1"/>
    </source>
</evidence>
<accession>A0A154PHP1</accession>
<sequence>MEDQSILTSKAYKRVEANLKDKLKPTFLKTYPHHLMPGYNLHNDFSVDDFDLENVVGQYQDYPYHCDLPRPLLPPVKLPRNVLNEEDPALELLSLKNHINDDMQRLKQYYIKHEKELGRTCKKDIKWQHTKEAITAKVPKYVADIAEIMNMDPDPYFEGAYNWYFTGGCVIHVRLNNKSVLLFPFMGELVAAPINNVEEFLWKPVFQKATKCKLDGPLFELKHNINVNTNTILGRYKNHCNFYMLSERDTKFRLAEIHRQPSKVPYVSADLSSINTNQYCTVNIERCVTLWDITKLKYVSRNTVMQTTVVDDSWGSIKFDMLDPNVILFVDRCCLNYLDVRIPFDRPALSLCPKSVLEKCESLTLDIESRHNFCRYVASYHNVLMCDKRSPKQCVQQKWTHQFKSPPLLGQTIDREGTEFIVLTSQVPTESIIILNTWTSSETSHSFNFPFTPPHVTKTLNESQLQGMSLNPYLRNRFELCNVGSALIKNEAENIFLFLQNSVGDMYYQCITHEAILDKYSPINCKSYCILNNWENAVSSQAETIVPLTVSEKSNMQHVYECFTNRKLRLKYKKRDSDDYYVPSWKQSLEKLNCYMDILAPELLAVWEICEEVPLPLTAAPHQKVLSWLESADTKALVPSQEDSENVATPVNTQELISVSQEIDITCLDDSNVLQELLLPKVKSRPKNKDSIRKRQRT</sequence>
<organism evidence="1 2">
    <name type="scientific">Dufourea novaeangliae</name>
    <name type="common">Sweat bee</name>
    <dbReference type="NCBI Taxonomy" id="178035"/>
    <lineage>
        <taxon>Eukaryota</taxon>
        <taxon>Metazoa</taxon>
        <taxon>Ecdysozoa</taxon>
        <taxon>Arthropoda</taxon>
        <taxon>Hexapoda</taxon>
        <taxon>Insecta</taxon>
        <taxon>Pterygota</taxon>
        <taxon>Neoptera</taxon>
        <taxon>Endopterygota</taxon>
        <taxon>Hymenoptera</taxon>
        <taxon>Apocrita</taxon>
        <taxon>Aculeata</taxon>
        <taxon>Apoidea</taxon>
        <taxon>Anthophila</taxon>
        <taxon>Halictidae</taxon>
        <taxon>Rophitinae</taxon>
        <taxon>Dufourea</taxon>
    </lineage>
</organism>
<evidence type="ECO:0000313" key="2">
    <source>
        <dbReference type="Proteomes" id="UP000076502"/>
    </source>
</evidence>
<dbReference type="OrthoDB" id="8195041at2759"/>
<dbReference type="Proteomes" id="UP000076502">
    <property type="component" value="Unassembled WGS sequence"/>
</dbReference>
<dbReference type="OMA" id="LSSQWCE"/>
<name>A0A154PHP1_DUFNO</name>
<protein>
    <submittedName>
        <fullName evidence="1">Uncharacterized protein</fullName>
    </submittedName>
</protein>
<dbReference type="AlphaFoldDB" id="A0A154PHP1"/>